<dbReference type="InterPro" id="IPR020575">
    <property type="entry name" value="Hsp90_N"/>
</dbReference>
<dbReference type="SUPFAM" id="SSF54211">
    <property type="entry name" value="Ribosomal protein S5 domain 2-like"/>
    <property type="match status" value="1"/>
</dbReference>
<evidence type="ECO:0000256" key="3">
    <source>
        <dbReference type="ARBA" id="ARBA00022840"/>
    </source>
</evidence>
<keyword evidence="3 5" id="KW-0067">ATP-binding</keyword>
<dbReference type="InterPro" id="IPR001404">
    <property type="entry name" value="Hsp90_fam"/>
</dbReference>
<evidence type="ECO:0000256" key="2">
    <source>
        <dbReference type="ARBA" id="ARBA00022741"/>
    </source>
</evidence>
<dbReference type="Pfam" id="PF13589">
    <property type="entry name" value="HATPase_c_3"/>
    <property type="match status" value="1"/>
</dbReference>
<dbReference type="InterPro" id="IPR037196">
    <property type="entry name" value="HSP90_C"/>
</dbReference>
<keyword evidence="5" id="KW-0963">Cytoplasm</keyword>
<comment type="caution">
    <text evidence="5">Lacks conserved residue(s) required for the propagation of feature annotation.</text>
</comment>
<dbReference type="SMART" id="SM00387">
    <property type="entry name" value="HATPase_c"/>
    <property type="match status" value="1"/>
</dbReference>
<gene>
    <name evidence="5 7" type="primary">htpG</name>
    <name evidence="7" type="ORF">ACFOOG_09245</name>
</gene>
<dbReference type="Gene3D" id="3.30.230.80">
    <property type="match status" value="1"/>
</dbReference>
<dbReference type="Gene3D" id="1.20.120.790">
    <property type="entry name" value="Heat shock protein 90, C-terminal domain"/>
    <property type="match status" value="1"/>
</dbReference>
<dbReference type="Gene3D" id="3.30.565.10">
    <property type="entry name" value="Histidine kinase-like ATPase, C-terminal domain"/>
    <property type="match status" value="1"/>
</dbReference>
<dbReference type="Pfam" id="PF00183">
    <property type="entry name" value="HSP90"/>
    <property type="match status" value="1"/>
</dbReference>
<dbReference type="InterPro" id="IPR019805">
    <property type="entry name" value="Heat_shock_protein_90_CS"/>
</dbReference>
<dbReference type="InterPro" id="IPR020568">
    <property type="entry name" value="Ribosomal_Su5_D2-typ_SF"/>
</dbReference>
<evidence type="ECO:0000259" key="6">
    <source>
        <dbReference type="SMART" id="SM00387"/>
    </source>
</evidence>
<proteinExistence type="inferred from homology"/>
<protein>
    <recommendedName>
        <fullName evidence="5">Chaperone protein HtpG</fullName>
    </recommendedName>
    <alternativeName>
        <fullName evidence="5">Heat shock protein HtpG</fullName>
    </alternativeName>
    <alternativeName>
        <fullName evidence="5">High temperature protein G</fullName>
    </alternativeName>
</protein>
<dbReference type="RefSeq" id="WP_380695761.1">
    <property type="nucleotide sequence ID" value="NZ_JBHRYR010000003.1"/>
</dbReference>
<feature type="region of interest" description="A; substrate-binding" evidence="5">
    <location>
        <begin position="1"/>
        <end position="349"/>
    </location>
</feature>
<dbReference type="InterPro" id="IPR036890">
    <property type="entry name" value="HATPase_C_sf"/>
</dbReference>
<dbReference type="PROSITE" id="PS00298">
    <property type="entry name" value="HSP90"/>
    <property type="match status" value="1"/>
</dbReference>
<comment type="caution">
    <text evidence="7">The sequence shown here is derived from an EMBL/GenBank/DDBJ whole genome shotgun (WGS) entry which is preliminary data.</text>
</comment>
<keyword evidence="8" id="KW-1185">Reference proteome</keyword>
<organism evidence="7 8">
    <name type="scientific">Saccharospirillum mangrovi</name>
    <dbReference type="NCBI Taxonomy" id="2161747"/>
    <lineage>
        <taxon>Bacteria</taxon>
        <taxon>Pseudomonadati</taxon>
        <taxon>Pseudomonadota</taxon>
        <taxon>Gammaproteobacteria</taxon>
        <taxon>Oceanospirillales</taxon>
        <taxon>Saccharospirillaceae</taxon>
        <taxon>Saccharospirillum</taxon>
    </lineage>
</organism>
<dbReference type="InterPro" id="IPR003594">
    <property type="entry name" value="HATPase_dom"/>
</dbReference>
<feature type="domain" description="Histidine kinase/HSP90-like ATPase" evidence="6">
    <location>
        <begin position="29"/>
        <end position="186"/>
    </location>
</feature>
<keyword evidence="4 5" id="KW-0143">Chaperone</keyword>
<dbReference type="Gene3D" id="3.40.50.11260">
    <property type="match status" value="1"/>
</dbReference>
<dbReference type="PRINTS" id="PR00775">
    <property type="entry name" value="HEATSHOCK90"/>
</dbReference>
<dbReference type="Proteomes" id="UP001595617">
    <property type="component" value="Unassembled WGS sequence"/>
</dbReference>
<comment type="subcellular location">
    <subcellularLocation>
        <location evidence="5">Cytoplasm</location>
    </subcellularLocation>
</comment>
<dbReference type="PIRSF" id="PIRSF002583">
    <property type="entry name" value="Hsp90"/>
    <property type="match status" value="1"/>
</dbReference>
<evidence type="ECO:0000256" key="4">
    <source>
        <dbReference type="ARBA" id="ARBA00023186"/>
    </source>
</evidence>
<comment type="function">
    <text evidence="5">Molecular chaperone. Has ATPase activity.</text>
</comment>
<evidence type="ECO:0000313" key="8">
    <source>
        <dbReference type="Proteomes" id="UP001595617"/>
    </source>
</evidence>
<dbReference type="PANTHER" id="PTHR11528">
    <property type="entry name" value="HEAT SHOCK PROTEIN 90 FAMILY MEMBER"/>
    <property type="match status" value="1"/>
</dbReference>
<keyword evidence="2 5" id="KW-0547">Nucleotide-binding</keyword>
<evidence type="ECO:0000256" key="5">
    <source>
        <dbReference type="HAMAP-Rule" id="MF_00505"/>
    </source>
</evidence>
<feature type="region of interest" description="C" evidence="5">
    <location>
        <begin position="567"/>
        <end position="640"/>
    </location>
</feature>
<evidence type="ECO:0000256" key="1">
    <source>
        <dbReference type="ARBA" id="ARBA00008239"/>
    </source>
</evidence>
<keyword evidence="5" id="KW-0346">Stress response</keyword>
<reference evidence="8" key="1">
    <citation type="journal article" date="2019" name="Int. J. Syst. Evol. Microbiol.">
        <title>The Global Catalogue of Microorganisms (GCM) 10K type strain sequencing project: providing services to taxonomists for standard genome sequencing and annotation.</title>
        <authorList>
            <consortium name="The Broad Institute Genomics Platform"/>
            <consortium name="The Broad Institute Genome Sequencing Center for Infectious Disease"/>
            <person name="Wu L."/>
            <person name="Ma J."/>
        </authorList>
    </citation>
    <scope>NUCLEOTIDE SEQUENCE [LARGE SCALE GENOMIC DNA]</scope>
    <source>
        <strain evidence="8">IBRC 10765</strain>
    </source>
</reference>
<comment type="similarity">
    <text evidence="1 5">Belongs to the heat shock protein 90 family.</text>
</comment>
<dbReference type="EMBL" id="JBHRYR010000003">
    <property type="protein sequence ID" value="MFC3853012.1"/>
    <property type="molecule type" value="Genomic_DNA"/>
</dbReference>
<dbReference type="HAMAP" id="MF_00505">
    <property type="entry name" value="HSP90"/>
    <property type="match status" value="1"/>
</dbReference>
<dbReference type="NCBIfam" id="NF003555">
    <property type="entry name" value="PRK05218.1"/>
    <property type="match status" value="1"/>
</dbReference>
<evidence type="ECO:0000313" key="7">
    <source>
        <dbReference type="EMBL" id="MFC3853012.1"/>
    </source>
</evidence>
<dbReference type="SUPFAM" id="SSF55874">
    <property type="entry name" value="ATPase domain of HSP90 chaperone/DNA topoisomerase II/histidine kinase"/>
    <property type="match status" value="1"/>
</dbReference>
<sequence>MSQATTEKREFQTEVKQLLHLMVHSLYSNKEIFLRELISNASDASDKLSFLALNDDGLYEGDGELNIRIDFDKKKKTLTLIDKGIGMSKDEVVSNLGTIAKSGTAEFLKNMSGDQKKDARLIGQFGVGFYSAFIVADRVEVFTRKAGTPVEQGVYWSSEGAGEFDLGDIERPTRGTEIVLHLKKGEEEFLDEWRLKNLVRKYSDHISIPVMMEVEDHSAKYDDEGKEKENHKPVFKLEQINSATALWTRNKSDIKDEEYQEFYKHISHDFADAMTWSHNRVEGKLDYTSLLFLPAKAPFDMWNRDQQRGLKLYVQRVFIMDDAEQFLPTYLRFIKGVVDSNDLSLNVSREILQSNKTVDALKTALTKRVLDMLEKMAKKKPEDYQKFWDEFGQVLKEGPAEDFTNKEKVAGLMRFASTHTGEATQNVSLADYIGRMKEGQKDIYYVAADSHNTAAGSPHLEVFRKKGIEVLLLSDRIDEWLMGHLSEFDGKHLKDVGKGQLDLGDLEDEEEKKKHEETDKAFESLTSQIAKELEEDVKEVRTTHRLTDSPACLVVGEYDMGAQMRKIMEAAGQKVPDAKPILEINPEHPLVQRLNNETNDDRTKELIAVIYEQARLAGGDGLKDPAAYVKRINKLLMELN</sequence>
<comment type="subunit">
    <text evidence="5">Homodimer.</text>
</comment>
<accession>A0ABV8A0Q6</accession>
<dbReference type="CDD" id="cd16927">
    <property type="entry name" value="HATPase_Hsp90-like"/>
    <property type="match status" value="1"/>
</dbReference>
<dbReference type="SUPFAM" id="SSF110942">
    <property type="entry name" value="HSP90 C-terminal domain"/>
    <property type="match status" value="1"/>
</dbReference>
<name>A0ABV8A0Q6_9GAMM</name>